<protein>
    <submittedName>
        <fullName evidence="2">Uncharacterized protein</fullName>
    </submittedName>
</protein>
<reference evidence="2 3" key="1">
    <citation type="journal article" date="2024" name="BMC Genomics">
        <title>De novo assembly and annotation of Popillia japonica's genome with initial clues to its potential as an invasive pest.</title>
        <authorList>
            <person name="Cucini C."/>
            <person name="Boschi S."/>
            <person name="Funari R."/>
            <person name="Cardaioli E."/>
            <person name="Iannotti N."/>
            <person name="Marturano G."/>
            <person name="Paoli F."/>
            <person name="Bruttini M."/>
            <person name="Carapelli A."/>
            <person name="Frati F."/>
            <person name="Nardi F."/>
        </authorList>
    </citation>
    <scope>NUCLEOTIDE SEQUENCE [LARGE SCALE GENOMIC DNA]</scope>
    <source>
        <strain evidence="2">DMR45628</strain>
    </source>
</reference>
<evidence type="ECO:0000313" key="3">
    <source>
        <dbReference type="Proteomes" id="UP001458880"/>
    </source>
</evidence>
<organism evidence="2 3">
    <name type="scientific">Popillia japonica</name>
    <name type="common">Japanese beetle</name>
    <dbReference type="NCBI Taxonomy" id="7064"/>
    <lineage>
        <taxon>Eukaryota</taxon>
        <taxon>Metazoa</taxon>
        <taxon>Ecdysozoa</taxon>
        <taxon>Arthropoda</taxon>
        <taxon>Hexapoda</taxon>
        <taxon>Insecta</taxon>
        <taxon>Pterygota</taxon>
        <taxon>Neoptera</taxon>
        <taxon>Endopterygota</taxon>
        <taxon>Coleoptera</taxon>
        <taxon>Polyphaga</taxon>
        <taxon>Scarabaeiformia</taxon>
        <taxon>Scarabaeidae</taxon>
        <taxon>Rutelinae</taxon>
        <taxon>Popillia</taxon>
    </lineage>
</organism>
<feature type="non-terminal residue" evidence="2">
    <location>
        <position position="1"/>
    </location>
</feature>
<dbReference type="AlphaFoldDB" id="A0AAW1KPV9"/>
<gene>
    <name evidence="2" type="ORF">QE152_g19755</name>
</gene>
<proteinExistence type="predicted"/>
<dbReference type="Proteomes" id="UP001458880">
    <property type="component" value="Unassembled WGS sequence"/>
</dbReference>
<name>A0AAW1KPV9_POPJA</name>
<accession>A0AAW1KPV9</accession>
<keyword evidence="3" id="KW-1185">Reference proteome</keyword>
<feature type="region of interest" description="Disordered" evidence="1">
    <location>
        <begin position="1"/>
        <end position="54"/>
    </location>
</feature>
<evidence type="ECO:0000256" key="1">
    <source>
        <dbReference type="SAM" id="MobiDB-lite"/>
    </source>
</evidence>
<dbReference type="EMBL" id="JASPKY010000190">
    <property type="protein sequence ID" value="KAK9722242.1"/>
    <property type="molecule type" value="Genomic_DNA"/>
</dbReference>
<sequence>KKKKPKKNDYVEQSSSDSDISMPVPGDSDLDVSDDQIGAESDTVLVPSGHPSKY</sequence>
<comment type="caution">
    <text evidence="2">The sequence shown here is derived from an EMBL/GenBank/DDBJ whole genome shotgun (WGS) entry which is preliminary data.</text>
</comment>
<evidence type="ECO:0000313" key="2">
    <source>
        <dbReference type="EMBL" id="KAK9722242.1"/>
    </source>
</evidence>